<protein>
    <submittedName>
        <fullName evidence="3">Transposase</fullName>
    </submittedName>
</protein>
<evidence type="ECO:0000259" key="2">
    <source>
        <dbReference type="Pfam" id="PF07282"/>
    </source>
</evidence>
<evidence type="ECO:0000313" key="3">
    <source>
        <dbReference type="EMBL" id="KAA9031720.1"/>
    </source>
</evidence>
<sequence length="480" mass="57142">MTNRQKTIVIKRVPRTVKQHSFPINTKDFEEMKLIAKRYKDVKNYVYSRYSGIHSLLILKNHKKLIRDVWVKTTFAEQWKLPARYWKLALDEAISNIHSLWSNTKNAVRKALRKNPNVTEDEKNYMYYLLKADELLHAILVRETFKKPKKISRLEIRETYIHNLLRRYIRKYKGSIPYSHKETVFIIDAPMYKYIVEGNSFFIEMASLKPRKRIKISLTEPNKYGGNIRIIMKDHSIELHHLVKTKQKTIWNEKNEIGIDKGHKNLLAASSGHLYGEKLNELLNNETERLNKKNAVRNQYWALAKKYEAEGQVEKAQNIWKNNFGKKKYHHQKLKHDMTVKSVINFSLNQFFLIERPSMVISEDLSFVSWNDKFPKSVKRKLSRWIKGYVRKRIEFKCNVWHVEYQLVNAAYTSQTCHKCGEFGNRQGDIFKCKNCGNMHADINASHNIKQRKDDKEIKQYTSYKEVKKILEERIEKKMA</sequence>
<dbReference type="Pfam" id="PF07282">
    <property type="entry name" value="Cas12f1-like_TNB"/>
    <property type="match status" value="1"/>
</dbReference>
<evidence type="ECO:0000256" key="1">
    <source>
        <dbReference type="ARBA" id="ARBA00023125"/>
    </source>
</evidence>
<accession>A0A5J5I7E1</accession>
<proteinExistence type="predicted"/>
<name>A0A5J5I7E1_9BACI</name>
<dbReference type="AlphaFoldDB" id="A0A5J5I7E1"/>
<comment type="caution">
    <text evidence="3">The sequence shown here is derived from an EMBL/GenBank/DDBJ whole genome shotgun (WGS) entry which is preliminary data.</text>
</comment>
<dbReference type="RefSeq" id="WP_150438184.1">
    <property type="nucleotide sequence ID" value="NZ_VYKL01000004.1"/>
</dbReference>
<keyword evidence="4" id="KW-1185">Reference proteome</keyword>
<dbReference type="OrthoDB" id="4278026at2"/>
<reference evidence="3 4" key="1">
    <citation type="submission" date="2019-09" db="EMBL/GenBank/DDBJ databases">
        <title>Whole genome sequences of isolates from the Mars Exploration Rovers.</title>
        <authorList>
            <person name="Seuylemezian A."/>
            <person name="Vaishampayan P."/>
        </authorList>
    </citation>
    <scope>NUCLEOTIDE SEQUENCE [LARGE SCALE GENOMIC DNA]</scope>
    <source>
        <strain evidence="3 4">MER_TA_151</strain>
    </source>
</reference>
<dbReference type="InterPro" id="IPR010095">
    <property type="entry name" value="Cas12f1-like_TNB"/>
</dbReference>
<organism evidence="3 4">
    <name type="scientific">Niallia endozanthoxylica</name>
    <dbReference type="NCBI Taxonomy" id="2036016"/>
    <lineage>
        <taxon>Bacteria</taxon>
        <taxon>Bacillati</taxon>
        <taxon>Bacillota</taxon>
        <taxon>Bacilli</taxon>
        <taxon>Bacillales</taxon>
        <taxon>Bacillaceae</taxon>
        <taxon>Niallia</taxon>
    </lineage>
</organism>
<keyword evidence="1" id="KW-0238">DNA-binding</keyword>
<gene>
    <name evidence="3" type="ORF">F4V44_01365</name>
</gene>
<feature type="domain" description="Cas12f1-like TNB" evidence="2">
    <location>
        <begin position="390"/>
        <end position="449"/>
    </location>
</feature>
<evidence type="ECO:0000313" key="4">
    <source>
        <dbReference type="Proteomes" id="UP000326671"/>
    </source>
</evidence>
<dbReference type="EMBL" id="VYKL01000004">
    <property type="protein sequence ID" value="KAA9031720.1"/>
    <property type="molecule type" value="Genomic_DNA"/>
</dbReference>
<dbReference type="Proteomes" id="UP000326671">
    <property type="component" value="Unassembled WGS sequence"/>
</dbReference>
<dbReference type="GO" id="GO:0003677">
    <property type="term" value="F:DNA binding"/>
    <property type="evidence" value="ECO:0007669"/>
    <property type="project" value="UniProtKB-KW"/>
</dbReference>